<dbReference type="Proteomes" id="UP000252558">
    <property type="component" value="Unassembled WGS sequence"/>
</dbReference>
<dbReference type="FunFam" id="3.30.70.270:FF:000001">
    <property type="entry name" value="Diguanylate cyclase domain protein"/>
    <property type="match status" value="1"/>
</dbReference>
<dbReference type="RefSeq" id="WP_114338322.1">
    <property type="nucleotide sequence ID" value="NZ_QPID01000005.1"/>
</dbReference>
<dbReference type="Gene3D" id="3.30.70.270">
    <property type="match status" value="1"/>
</dbReference>
<reference evidence="8 9" key="1">
    <citation type="submission" date="2018-07" db="EMBL/GenBank/DDBJ databases">
        <title>Corallincola holothuriorum sp. nov., a new facultative anaerobe isolated from sea cucumber Apostichopus japonicus.</title>
        <authorList>
            <person name="Xia H."/>
        </authorList>
    </citation>
    <scope>NUCLEOTIDE SEQUENCE [LARGE SCALE GENOMIC DNA]</scope>
    <source>
        <strain evidence="8 9">C4</strain>
    </source>
</reference>
<feature type="signal peptide" evidence="6">
    <location>
        <begin position="1"/>
        <end position="22"/>
    </location>
</feature>
<accession>A0A368NJT3</accession>
<dbReference type="InterPro" id="IPR043128">
    <property type="entry name" value="Rev_trsase/Diguanyl_cyclase"/>
</dbReference>
<keyword evidence="5" id="KW-0472">Membrane</keyword>
<organism evidence="8 9">
    <name type="scientific">Corallincola holothuriorum</name>
    <dbReference type="NCBI Taxonomy" id="2282215"/>
    <lineage>
        <taxon>Bacteria</taxon>
        <taxon>Pseudomonadati</taxon>
        <taxon>Pseudomonadota</taxon>
        <taxon>Gammaproteobacteria</taxon>
        <taxon>Alteromonadales</taxon>
        <taxon>Psychromonadaceae</taxon>
        <taxon>Corallincola</taxon>
    </lineage>
</organism>
<sequence>MKLVICWFVATFCWLLPTYGMASDMTDAFKQVRLHIAEGELAAAETELEELYQQLDTDEDLQDEWLGQYYLTKAHLMFARAPSLEKPIRDVLGLAQSELTQKQATSEYADAWLLQLRLNAKHRDYDSVMAQVNEVINLAIAYEDKPLAIDALIFAADFTSESGNPLIAVEFLRRAKAITEPLNNPRLNANLDLSYARFYTGVVMTEHAVQLLTLARFFFEEKGPHSQYIETLLVLAQNYVTDSQPQKAESLFILANDFASNAKLPALKLKAALGLANLYMASGQTAKAQPFIAIGDALSSSTREKYLFTGLKAELAISNNQLIDAEKMIAQATEYLTQLPSTSRNSFEGANILKLKALLATARGDAGASFEQMELYNLSILVRIREVLSGGIEALLAEMEYERVTSNNELLANRNAEFQRKLDAAEERQRLQWTVNILGIALGLILLLFFKRMATQRKRLKELADTDGLTGLLNRRAAIAHTESWLTDLRLHEVAFAIFDIDFFKKINDAHGHQTGDRVLQQFSEVALANCRESDMLARIGGEEFLLVLPGCSLKKAEERAEKIRQAFATHTFTKNLRVTASFGVASGHNVSFEQLYDAADRALYKAKESRNCVVVDPDSPYIELKAIED</sequence>
<evidence type="ECO:0000256" key="4">
    <source>
        <dbReference type="SAM" id="Coils"/>
    </source>
</evidence>
<keyword evidence="6" id="KW-0732">Signal</keyword>
<name>A0A368NJT3_9GAMM</name>
<evidence type="ECO:0000313" key="9">
    <source>
        <dbReference type="Proteomes" id="UP000252558"/>
    </source>
</evidence>
<dbReference type="SUPFAM" id="SSF55073">
    <property type="entry name" value="Nucleotide cyclase"/>
    <property type="match status" value="1"/>
</dbReference>
<dbReference type="PANTHER" id="PTHR45138">
    <property type="entry name" value="REGULATORY COMPONENTS OF SENSORY TRANSDUCTION SYSTEM"/>
    <property type="match status" value="1"/>
</dbReference>
<evidence type="ECO:0000256" key="2">
    <source>
        <dbReference type="ARBA" id="ARBA00012528"/>
    </source>
</evidence>
<comment type="catalytic activity">
    <reaction evidence="3">
        <text>2 GTP = 3',3'-c-di-GMP + 2 diphosphate</text>
        <dbReference type="Rhea" id="RHEA:24898"/>
        <dbReference type="ChEBI" id="CHEBI:33019"/>
        <dbReference type="ChEBI" id="CHEBI:37565"/>
        <dbReference type="ChEBI" id="CHEBI:58805"/>
        <dbReference type="EC" id="2.7.7.65"/>
    </reaction>
</comment>
<feature type="coiled-coil region" evidence="4">
    <location>
        <begin position="401"/>
        <end position="428"/>
    </location>
</feature>
<feature type="transmembrane region" description="Helical" evidence="5">
    <location>
        <begin position="431"/>
        <end position="450"/>
    </location>
</feature>
<keyword evidence="9" id="KW-1185">Reference proteome</keyword>
<keyword evidence="4" id="KW-0175">Coiled coil</keyword>
<dbReference type="EC" id="2.7.7.65" evidence="2"/>
<evidence type="ECO:0000256" key="5">
    <source>
        <dbReference type="SAM" id="Phobius"/>
    </source>
</evidence>
<dbReference type="PANTHER" id="PTHR45138:SF9">
    <property type="entry name" value="DIGUANYLATE CYCLASE DGCM-RELATED"/>
    <property type="match status" value="1"/>
</dbReference>
<dbReference type="InterPro" id="IPR011990">
    <property type="entry name" value="TPR-like_helical_dom_sf"/>
</dbReference>
<feature type="coiled-coil region" evidence="4">
    <location>
        <begin position="34"/>
        <end position="61"/>
    </location>
</feature>
<dbReference type="PROSITE" id="PS50887">
    <property type="entry name" value="GGDEF"/>
    <property type="match status" value="1"/>
</dbReference>
<comment type="cofactor">
    <cofactor evidence="1">
        <name>Mg(2+)</name>
        <dbReference type="ChEBI" id="CHEBI:18420"/>
    </cofactor>
</comment>
<dbReference type="SMART" id="SM00267">
    <property type="entry name" value="GGDEF"/>
    <property type="match status" value="1"/>
</dbReference>
<keyword evidence="5" id="KW-0812">Transmembrane</keyword>
<dbReference type="OrthoDB" id="5918979at2"/>
<dbReference type="GO" id="GO:0052621">
    <property type="term" value="F:diguanylate cyclase activity"/>
    <property type="evidence" value="ECO:0007669"/>
    <property type="project" value="UniProtKB-EC"/>
</dbReference>
<protein>
    <recommendedName>
        <fullName evidence="2">diguanylate cyclase</fullName>
        <ecNumber evidence="2">2.7.7.65</ecNumber>
    </recommendedName>
</protein>
<dbReference type="NCBIfam" id="TIGR00254">
    <property type="entry name" value="GGDEF"/>
    <property type="match status" value="1"/>
</dbReference>
<dbReference type="InterPro" id="IPR029787">
    <property type="entry name" value="Nucleotide_cyclase"/>
</dbReference>
<dbReference type="SUPFAM" id="SSF48452">
    <property type="entry name" value="TPR-like"/>
    <property type="match status" value="1"/>
</dbReference>
<evidence type="ECO:0000256" key="3">
    <source>
        <dbReference type="ARBA" id="ARBA00034247"/>
    </source>
</evidence>
<dbReference type="AlphaFoldDB" id="A0A368NJT3"/>
<evidence type="ECO:0000256" key="1">
    <source>
        <dbReference type="ARBA" id="ARBA00001946"/>
    </source>
</evidence>
<dbReference type="InterPro" id="IPR000160">
    <property type="entry name" value="GGDEF_dom"/>
</dbReference>
<dbReference type="Pfam" id="PF00990">
    <property type="entry name" value="GGDEF"/>
    <property type="match status" value="1"/>
</dbReference>
<dbReference type="InterPro" id="IPR050469">
    <property type="entry name" value="Diguanylate_Cyclase"/>
</dbReference>
<evidence type="ECO:0000256" key="6">
    <source>
        <dbReference type="SAM" id="SignalP"/>
    </source>
</evidence>
<proteinExistence type="predicted"/>
<dbReference type="EMBL" id="QPID01000005">
    <property type="protein sequence ID" value="RCU50035.1"/>
    <property type="molecule type" value="Genomic_DNA"/>
</dbReference>
<evidence type="ECO:0000313" key="8">
    <source>
        <dbReference type="EMBL" id="RCU50035.1"/>
    </source>
</evidence>
<keyword evidence="5" id="KW-1133">Transmembrane helix</keyword>
<feature type="chain" id="PRO_5016630127" description="diguanylate cyclase" evidence="6">
    <location>
        <begin position="23"/>
        <end position="630"/>
    </location>
</feature>
<gene>
    <name evidence="8" type="ORF">DU002_10480</name>
</gene>
<comment type="caution">
    <text evidence="8">The sequence shown here is derived from an EMBL/GenBank/DDBJ whole genome shotgun (WGS) entry which is preliminary data.</text>
</comment>
<evidence type="ECO:0000259" key="7">
    <source>
        <dbReference type="PROSITE" id="PS50887"/>
    </source>
</evidence>
<dbReference type="Gene3D" id="1.25.40.10">
    <property type="entry name" value="Tetratricopeptide repeat domain"/>
    <property type="match status" value="1"/>
</dbReference>
<feature type="domain" description="GGDEF" evidence="7">
    <location>
        <begin position="492"/>
        <end position="619"/>
    </location>
</feature>
<dbReference type="CDD" id="cd01949">
    <property type="entry name" value="GGDEF"/>
    <property type="match status" value="1"/>
</dbReference>